<evidence type="ECO:0000259" key="2">
    <source>
        <dbReference type="Pfam" id="PF06580"/>
    </source>
</evidence>
<dbReference type="InterPro" id="IPR036890">
    <property type="entry name" value="HATPase_C_sf"/>
</dbReference>
<dbReference type="GO" id="GO:0000155">
    <property type="term" value="F:phosphorelay sensor kinase activity"/>
    <property type="evidence" value="ECO:0007669"/>
    <property type="project" value="InterPro"/>
</dbReference>
<feature type="transmembrane region" description="Helical" evidence="1">
    <location>
        <begin position="412"/>
        <end position="429"/>
    </location>
</feature>
<dbReference type="AlphaFoldDB" id="A0A2M9ZQA5"/>
<evidence type="ECO:0000313" key="6">
    <source>
        <dbReference type="Proteomes" id="UP000231990"/>
    </source>
</evidence>
<dbReference type="GO" id="GO:0016020">
    <property type="term" value="C:membrane"/>
    <property type="evidence" value="ECO:0007669"/>
    <property type="project" value="InterPro"/>
</dbReference>
<reference evidence="5 6" key="1">
    <citation type="submission" date="2017-07" db="EMBL/GenBank/DDBJ databases">
        <title>Leptospira spp. isolated from tropical soils.</title>
        <authorList>
            <person name="Thibeaux R."/>
            <person name="Iraola G."/>
            <person name="Ferres I."/>
            <person name="Bierque E."/>
            <person name="Girault D."/>
            <person name="Soupe-Gilbert M.-E."/>
            <person name="Picardeau M."/>
            <person name="Goarant C."/>
        </authorList>
    </citation>
    <scope>NUCLEOTIDE SEQUENCE [LARGE SCALE GENOMIC DNA]</scope>
    <source>
        <strain evidence="4 6">FH1-B-B1</strain>
        <strain evidence="3 5">FH1-B-C1</strain>
    </source>
</reference>
<feature type="transmembrane region" description="Helical" evidence="1">
    <location>
        <begin position="28"/>
        <end position="51"/>
    </location>
</feature>
<feature type="transmembrane region" description="Helical" evidence="1">
    <location>
        <begin position="219"/>
        <end position="240"/>
    </location>
</feature>
<keyword evidence="1" id="KW-0472">Membrane</keyword>
<dbReference type="SUPFAM" id="SSF55874">
    <property type="entry name" value="ATPase domain of HSP90 chaperone/DNA topoisomerase II/histidine kinase"/>
    <property type="match status" value="1"/>
</dbReference>
<dbReference type="InterPro" id="IPR010559">
    <property type="entry name" value="Sig_transdc_His_kin_internal"/>
</dbReference>
<protein>
    <recommendedName>
        <fullName evidence="2">Signal transduction histidine kinase internal region domain-containing protein</fullName>
    </recommendedName>
</protein>
<organism evidence="4 6">
    <name type="scientific">Leptospira perolatii</name>
    <dbReference type="NCBI Taxonomy" id="2023191"/>
    <lineage>
        <taxon>Bacteria</taxon>
        <taxon>Pseudomonadati</taxon>
        <taxon>Spirochaetota</taxon>
        <taxon>Spirochaetia</taxon>
        <taxon>Leptospirales</taxon>
        <taxon>Leptospiraceae</taxon>
        <taxon>Leptospira</taxon>
    </lineage>
</organism>
<dbReference type="Pfam" id="PF06580">
    <property type="entry name" value="His_kinase"/>
    <property type="match status" value="1"/>
</dbReference>
<dbReference type="Proteomes" id="UP000231962">
    <property type="component" value="Unassembled WGS sequence"/>
</dbReference>
<keyword evidence="1" id="KW-0812">Transmembrane</keyword>
<dbReference type="Proteomes" id="UP000231990">
    <property type="component" value="Unassembled WGS sequence"/>
</dbReference>
<keyword evidence="5" id="KW-1185">Reference proteome</keyword>
<dbReference type="PANTHER" id="PTHR34220">
    <property type="entry name" value="SENSOR HISTIDINE KINASE YPDA"/>
    <property type="match status" value="1"/>
</dbReference>
<comment type="caution">
    <text evidence="4">The sequence shown here is derived from an EMBL/GenBank/DDBJ whole genome shotgun (WGS) entry which is preliminary data.</text>
</comment>
<feature type="transmembrane region" description="Helical" evidence="1">
    <location>
        <begin position="307"/>
        <end position="325"/>
    </location>
</feature>
<dbReference type="InterPro" id="IPR050640">
    <property type="entry name" value="Bact_2-comp_sensor_kinase"/>
</dbReference>
<proteinExistence type="predicted"/>
<feature type="transmembrane region" description="Helical" evidence="1">
    <location>
        <begin position="277"/>
        <end position="295"/>
    </location>
</feature>
<dbReference type="PANTHER" id="PTHR34220:SF7">
    <property type="entry name" value="SENSOR HISTIDINE KINASE YPDA"/>
    <property type="match status" value="1"/>
</dbReference>
<accession>A0A2M9ZQA5</accession>
<evidence type="ECO:0000313" key="4">
    <source>
        <dbReference type="EMBL" id="PJZ74258.1"/>
    </source>
</evidence>
<evidence type="ECO:0000313" key="5">
    <source>
        <dbReference type="Proteomes" id="UP000231962"/>
    </source>
</evidence>
<dbReference type="Gene3D" id="3.30.565.10">
    <property type="entry name" value="Histidine kinase-like ATPase, C-terminal domain"/>
    <property type="match status" value="1"/>
</dbReference>
<dbReference type="EMBL" id="NPDY01000003">
    <property type="protein sequence ID" value="PJZ70422.1"/>
    <property type="molecule type" value="Genomic_DNA"/>
</dbReference>
<evidence type="ECO:0000256" key="1">
    <source>
        <dbReference type="SAM" id="Phobius"/>
    </source>
</evidence>
<dbReference type="OrthoDB" id="9809348at2"/>
<sequence length="651" mass="75009">MKLSSNHKTLFSARPLLKKWGNLLSVQFSLRFLPIGVFLFSILLLMVFSILRNSPNKHFTSSLPVIEILDGWQYRWGDSPIDTEGVPIWTKENSDKEWTSFVWAQQPPNRNGAKDLWLRTRLPEGYTHDVSIYFAGSNMSYEVYLESTVLFKTSDFLALKNNANALFGFWEVISLPKNPAGKIVYFKIHSENPSFIGIIDTVKFGYKGDILLELVQKDLVKAIVSASLILACPFFLFWFWNNKREYYFLHIGLFCLSAGVGILSGTHVREMFFNNPLFWINFGNTAFFLSIYFYLSFSDSILTKQNKFLLVLLQLLLLGFAYLSMTLNKVSLLYIENTLDEKVVYWSQILFGWLFYAAMLATVLFVLRGSILTYRKGMKEAGLYFFGNLGFASFISIQMADYSYSHPMFFNTNFHWGILFIAILMAYMMERKFTRTRQKISQLKQEWVETDRALKEANLISLQNTMNPHFLFNSLNTIHSLVHLNTQLADKAILLLSDIYRYLVDYGSSPLVPFSKEWKFMEEYLELQRIRFSDKLMIETQSENLEIQIPPISLQPIVENSIKHGFAGKKGDLKILIKAYKVDNTVSLLFEDNGVGLASESNGALFSRSLGNISKRFKYHFPGAKLQVSNLPEQGVSVLISFKIPEERSHE</sequence>
<name>A0A2M9ZQA5_9LEPT</name>
<keyword evidence="1" id="KW-1133">Transmembrane helix</keyword>
<feature type="transmembrane region" description="Helical" evidence="1">
    <location>
        <begin position="247"/>
        <end position="265"/>
    </location>
</feature>
<gene>
    <name evidence="3" type="ORF">CH360_05355</name>
    <name evidence="4" type="ORF">CH373_04935</name>
</gene>
<feature type="domain" description="Signal transduction histidine kinase internal region" evidence="2">
    <location>
        <begin position="458"/>
        <end position="536"/>
    </location>
</feature>
<evidence type="ECO:0000313" key="3">
    <source>
        <dbReference type="EMBL" id="PJZ70422.1"/>
    </source>
</evidence>
<dbReference type="EMBL" id="NPDZ01000002">
    <property type="protein sequence ID" value="PJZ74258.1"/>
    <property type="molecule type" value="Genomic_DNA"/>
</dbReference>
<feature type="transmembrane region" description="Helical" evidence="1">
    <location>
        <begin position="345"/>
        <end position="369"/>
    </location>
</feature>
<feature type="transmembrane region" description="Helical" evidence="1">
    <location>
        <begin position="381"/>
        <end position="400"/>
    </location>
</feature>